<keyword evidence="2" id="KW-1185">Reference proteome</keyword>
<dbReference type="OrthoDB" id="291007at2759"/>
<dbReference type="AlphaFoldDB" id="A0A6A5YZD7"/>
<dbReference type="Proteomes" id="UP000799770">
    <property type="component" value="Unassembled WGS sequence"/>
</dbReference>
<accession>A0A6A5YZD7</accession>
<evidence type="ECO:0000313" key="1">
    <source>
        <dbReference type="EMBL" id="KAF2112522.1"/>
    </source>
</evidence>
<protein>
    <submittedName>
        <fullName evidence="1">Uncharacterized protein</fullName>
    </submittedName>
</protein>
<evidence type="ECO:0000313" key="2">
    <source>
        <dbReference type="Proteomes" id="UP000799770"/>
    </source>
</evidence>
<organism evidence="1 2">
    <name type="scientific">Lophiotrema nucula</name>
    <dbReference type="NCBI Taxonomy" id="690887"/>
    <lineage>
        <taxon>Eukaryota</taxon>
        <taxon>Fungi</taxon>
        <taxon>Dikarya</taxon>
        <taxon>Ascomycota</taxon>
        <taxon>Pezizomycotina</taxon>
        <taxon>Dothideomycetes</taxon>
        <taxon>Pleosporomycetidae</taxon>
        <taxon>Pleosporales</taxon>
        <taxon>Lophiotremataceae</taxon>
        <taxon>Lophiotrema</taxon>
    </lineage>
</organism>
<reference evidence="1" key="1">
    <citation type="journal article" date="2020" name="Stud. Mycol.">
        <title>101 Dothideomycetes genomes: a test case for predicting lifestyles and emergence of pathogens.</title>
        <authorList>
            <person name="Haridas S."/>
            <person name="Albert R."/>
            <person name="Binder M."/>
            <person name="Bloem J."/>
            <person name="Labutti K."/>
            <person name="Salamov A."/>
            <person name="Andreopoulos B."/>
            <person name="Baker S."/>
            <person name="Barry K."/>
            <person name="Bills G."/>
            <person name="Bluhm B."/>
            <person name="Cannon C."/>
            <person name="Castanera R."/>
            <person name="Culley D."/>
            <person name="Daum C."/>
            <person name="Ezra D."/>
            <person name="Gonzalez J."/>
            <person name="Henrissat B."/>
            <person name="Kuo A."/>
            <person name="Liang C."/>
            <person name="Lipzen A."/>
            <person name="Lutzoni F."/>
            <person name="Magnuson J."/>
            <person name="Mondo S."/>
            <person name="Nolan M."/>
            <person name="Ohm R."/>
            <person name="Pangilinan J."/>
            <person name="Park H.-J."/>
            <person name="Ramirez L."/>
            <person name="Alfaro M."/>
            <person name="Sun H."/>
            <person name="Tritt A."/>
            <person name="Yoshinaga Y."/>
            <person name="Zwiers L.-H."/>
            <person name="Turgeon B."/>
            <person name="Goodwin S."/>
            <person name="Spatafora J."/>
            <person name="Crous P."/>
            <person name="Grigoriev I."/>
        </authorList>
    </citation>
    <scope>NUCLEOTIDE SEQUENCE</scope>
    <source>
        <strain evidence="1">CBS 627.86</strain>
    </source>
</reference>
<proteinExistence type="predicted"/>
<name>A0A6A5YZD7_9PLEO</name>
<dbReference type="EMBL" id="ML977330">
    <property type="protein sequence ID" value="KAF2112522.1"/>
    <property type="molecule type" value="Genomic_DNA"/>
</dbReference>
<sequence>MQLTLITQAAFAALTADCYIPFNDYRFFGNSTHDSASLIEAAINDPNLGWAEMVTMPGNAYKIWPETPTHEHVIEFCYQDQESMDGLSFFLRGPATSGTARLGNLGQDRDTHDGELEDPRARNWNNAFSGRTVVIQDTRRHLPNYKGAHATLGFIPETWNSDDGRHNIYMNPDNYHYIMRPSIFAHELGDHYVSFRCEGLTGYERVKQEASTPTPDRGPIAMEDICNSPNLGSQFAFAATEYSTEYAYHGKDEFGRDIFGRAPLTRWKNGGPNFDPPKERTADNSVLLDYIAIPSPGDVEAIKVLYPWNG</sequence>
<gene>
    <name evidence="1" type="ORF">BDV96DRAFT_601930</name>
</gene>